<evidence type="ECO:0000313" key="2">
    <source>
        <dbReference type="EMBL" id="PSR72903.1"/>
    </source>
</evidence>
<dbReference type="PANTHER" id="PTHR36681">
    <property type="entry name" value="NUCLEAR GTPASE, GERMINAL CENTER-ASSOCIATED, TANDEM DUPLICATE 3"/>
    <property type="match status" value="1"/>
</dbReference>
<keyword evidence="3" id="KW-1185">Reference proteome</keyword>
<name>A0A2R6NKL7_9APHY</name>
<evidence type="ECO:0000313" key="3">
    <source>
        <dbReference type="Proteomes" id="UP000186601"/>
    </source>
</evidence>
<dbReference type="Pfam" id="PF24564">
    <property type="entry name" value="DUF7605"/>
    <property type="match status" value="1"/>
</dbReference>
<dbReference type="InterPro" id="IPR056024">
    <property type="entry name" value="DUF7605"/>
</dbReference>
<dbReference type="STRING" id="98765.A0A2R6NKL7"/>
<dbReference type="Proteomes" id="UP000186601">
    <property type="component" value="Unassembled WGS sequence"/>
</dbReference>
<organism evidence="2 3">
    <name type="scientific">Hermanssonia centrifuga</name>
    <dbReference type="NCBI Taxonomy" id="98765"/>
    <lineage>
        <taxon>Eukaryota</taxon>
        <taxon>Fungi</taxon>
        <taxon>Dikarya</taxon>
        <taxon>Basidiomycota</taxon>
        <taxon>Agaricomycotina</taxon>
        <taxon>Agaricomycetes</taxon>
        <taxon>Polyporales</taxon>
        <taxon>Meruliaceae</taxon>
        <taxon>Hermanssonia</taxon>
    </lineage>
</organism>
<dbReference type="PANTHER" id="PTHR36681:SF3">
    <property type="entry name" value="NUCLEAR GTPASE, GERMINAL CENTER-ASSOCIATED, TANDEM DUPLICATE 3"/>
    <property type="match status" value="1"/>
</dbReference>
<feature type="domain" description="DUF7605" evidence="1">
    <location>
        <begin position="167"/>
        <end position="316"/>
    </location>
</feature>
<accession>A0A2R6NKL7</accession>
<sequence>MAEDGESQTFSRIEETKIPVLRDYLMRLAQPRSDAGIDVLKRCVDTLHKSSSQYLDTANVDEQHRIQKERMLKRWDSQSFTKAESLQHTAAVPSSQVPQLEETELRFDETIYPRLKKEFCKAVDVAASDVDEWFQSRLKTITTRAAQRAEKAVPRVLEVFLEGIRWWSTINAILRRDGEYCEHNINEVLLEPYLRCLASSYISIFEKDLFKTLKKDILAVVNSLLQDVEHSVAECASIKEDTIWRCSIVRQLTQDCLVAVGDAVEDILDAKRQEVSSTLEPQIQTKMRPAYVQALGEKGRGSFNRKKVILQDFVKKHLHDLYRGNAKVLSEGFANAAGLIKDMLEERLDLLAEEVCELGLPPTCYIVMLKYNVKLETTLTNGWQSPRNDPGEQEREAGLRTLLESSQRYALTMLS</sequence>
<dbReference type="OrthoDB" id="2804455at2759"/>
<reference evidence="2 3" key="1">
    <citation type="submission" date="2018-02" db="EMBL/GenBank/DDBJ databases">
        <title>Genome sequence of the basidiomycete white-rot fungus Phlebia centrifuga.</title>
        <authorList>
            <person name="Granchi Z."/>
            <person name="Peng M."/>
            <person name="de Vries R.P."/>
            <person name="Hilden K."/>
            <person name="Makela M.R."/>
            <person name="Grigoriev I."/>
            <person name="Riley R."/>
        </authorList>
    </citation>
    <scope>NUCLEOTIDE SEQUENCE [LARGE SCALE GENOMIC DNA]</scope>
    <source>
        <strain evidence="2 3">FBCC195</strain>
    </source>
</reference>
<protein>
    <recommendedName>
        <fullName evidence="1">DUF7605 domain-containing protein</fullName>
    </recommendedName>
</protein>
<dbReference type="EMBL" id="MLYV02001125">
    <property type="protein sequence ID" value="PSR72903.1"/>
    <property type="molecule type" value="Genomic_DNA"/>
</dbReference>
<comment type="caution">
    <text evidence="2">The sequence shown here is derived from an EMBL/GenBank/DDBJ whole genome shotgun (WGS) entry which is preliminary data.</text>
</comment>
<proteinExistence type="predicted"/>
<evidence type="ECO:0000259" key="1">
    <source>
        <dbReference type="Pfam" id="PF24564"/>
    </source>
</evidence>
<dbReference type="AlphaFoldDB" id="A0A2R6NKL7"/>
<gene>
    <name evidence="2" type="ORF">PHLCEN_2v11206</name>
</gene>